<evidence type="ECO:0000256" key="3">
    <source>
        <dbReference type="ARBA" id="ARBA00022490"/>
    </source>
</evidence>
<evidence type="ECO:0000256" key="5">
    <source>
        <dbReference type="ARBA" id="ARBA00022701"/>
    </source>
</evidence>
<dbReference type="SMART" id="SM00320">
    <property type="entry name" value="WD40"/>
    <property type="match status" value="3"/>
</dbReference>
<keyword evidence="6" id="KW-0677">Repeat</keyword>
<keyword evidence="5" id="KW-0493">Microtubule</keyword>
<comment type="subcellular location">
    <subcellularLocation>
        <location evidence="1">Cytoplasm</location>
        <location evidence="1">Cytoskeleton</location>
        <location evidence="1">Cilium axoneme</location>
    </subcellularLocation>
</comment>
<dbReference type="GO" id="GO:0036157">
    <property type="term" value="C:outer dynein arm"/>
    <property type="evidence" value="ECO:0007669"/>
    <property type="project" value="TreeGrafter"/>
</dbReference>
<protein>
    <recommendedName>
        <fullName evidence="15">Dynein intermediate chain 1, axonemal</fullName>
    </recommendedName>
</protein>
<evidence type="ECO:0000256" key="1">
    <source>
        <dbReference type="ARBA" id="ARBA00004430"/>
    </source>
</evidence>
<evidence type="ECO:0000256" key="11">
    <source>
        <dbReference type="PROSITE-ProRule" id="PRU00221"/>
    </source>
</evidence>
<dbReference type="GO" id="GO:0003341">
    <property type="term" value="P:cilium movement"/>
    <property type="evidence" value="ECO:0007669"/>
    <property type="project" value="TreeGrafter"/>
</dbReference>
<evidence type="ECO:0000313" key="13">
    <source>
        <dbReference type="EMBL" id="KAK4305065.1"/>
    </source>
</evidence>
<dbReference type="SUPFAM" id="SSF50978">
    <property type="entry name" value="WD40 repeat-like"/>
    <property type="match status" value="1"/>
</dbReference>
<dbReference type="InterPro" id="IPR015943">
    <property type="entry name" value="WD40/YVTN_repeat-like_dom_sf"/>
</dbReference>
<evidence type="ECO:0000256" key="6">
    <source>
        <dbReference type="ARBA" id="ARBA00022737"/>
    </source>
</evidence>
<keyword evidence="3" id="KW-0963">Cytoplasm</keyword>
<name>A0AAE1PD42_9EUCA</name>
<dbReference type="PANTHER" id="PTHR12442:SF11">
    <property type="entry name" value="DYNEIN AXONEMAL INTERMEDIATE CHAIN 1"/>
    <property type="match status" value="1"/>
</dbReference>
<feature type="repeat" description="WD" evidence="11">
    <location>
        <begin position="524"/>
        <end position="556"/>
    </location>
</feature>
<reference evidence="13" key="1">
    <citation type="submission" date="2023-11" db="EMBL/GenBank/DDBJ databases">
        <title>Genome assemblies of two species of porcelain crab, Petrolisthes cinctipes and Petrolisthes manimaculis (Anomura: Porcellanidae).</title>
        <authorList>
            <person name="Angst P."/>
        </authorList>
    </citation>
    <scope>NUCLEOTIDE SEQUENCE</scope>
    <source>
        <strain evidence="13">PB745_02</strain>
        <tissue evidence="13">Gill</tissue>
    </source>
</reference>
<accession>A0AAE1PD42</accession>
<dbReference type="AlphaFoldDB" id="A0AAE1PD42"/>
<dbReference type="InterPro" id="IPR036322">
    <property type="entry name" value="WD40_repeat_dom_sf"/>
</dbReference>
<proteinExistence type="inferred from homology"/>
<feature type="region of interest" description="Disordered" evidence="12">
    <location>
        <begin position="112"/>
        <end position="180"/>
    </location>
</feature>
<evidence type="ECO:0000256" key="4">
    <source>
        <dbReference type="ARBA" id="ARBA00022574"/>
    </source>
</evidence>
<sequence length="684" mass="74372">MLLRLAPKFRNRRREDSVDDFRIKQGTREPDITIRLTSSSRRRRDEVRFSFTSGRFETVRDDDPLLHLLTLPSRTVHRSEAPPGHGLLLPLSSTASIAARVALLHPKFPPLVARSDSRASSEDAGGGGVGWKRAASGAGGGGGGDDDDEDGVDDSGGVGESIYEDTIGGGRHDQQPNPFNYSERVSQTIRLSKKNVGVQTVPPPSTTFGRTVGLCCIHHAYKQDYARLMEEEEEEQERENDRRGGGSAKMRKQGATGGPLSKTGVGVDVHAPDPLVIVRRPEPRESHQLGQPSLRLPGLLKAARVLERMVAQNTYDHIAQDFKYWEDGSDEFRGPEGSLLPLWKFHHDRSRALLLSDLSWSPVYHDLFAAAYAAGEVGGAEGPGMLCVFTLKNPATPEKVFHSPASVTCVHLHPQYGNVVGAGWSDGTVVVYDLRSPSTPITSTPPIGKHLLPVTQVRWVKTGAGEEMSLFSVSMEGRVTRWGLGVATCIAFKPDDQGVVVVGVDSGAVFHCSTSCPAHSLLLYPAHAAPVRKVAWNPHHHAVFLSCSVDWTIKIWLQYSLSPLLVLDVGGAVAAASWSPHSSSVVVAVSEEGRVSVYDLAMRRCRPLCSQALAQRRKVAATCLDFNPFHPVVLVGGERGHLVALKLSPNLRRPHKEAKGADPQQLRELELAKIDRLIATANKG</sequence>
<keyword evidence="7" id="KW-0243">Dynein</keyword>
<organism evidence="13 14">
    <name type="scientific">Petrolisthes manimaculis</name>
    <dbReference type="NCBI Taxonomy" id="1843537"/>
    <lineage>
        <taxon>Eukaryota</taxon>
        <taxon>Metazoa</taxon>
        <taxon>Ecdysozoa</taxon>
        <taxon>Arthropoda</taxon>
        <taxon>Crustacea</taxon>
        <taxon>Multicrustacea</taxon>
        <taxon>Malacostraca</taxon>
        <taxon>Eumalacostraca</taxon>
        <taxon>Eucarida</taxon>
        <taxon>Decapoda</taxon>
        <taxon>Pleocyemata</taxon>
        <taxon>Anomura</taxon>
        <taxon>Galatheoidea</taxon>
        <taxon>Porcellanidae</taxon>
        <taxon>Petrolisthes</taxon>
    </lineage>
</organism>
<feature type="region of interest" description="Disordered" evidence="12">
    <location>
        <begin position="230"/>
        <end position="268"/>
    </location>
</feature>
<keyword evidence="4 11" id="KW-0853">WD repeat</keyword>
<evidence type="ECO:0000256" key="9">
    <source>
        <dbReference type="ARBA" id="ARBA00023212"/>
    </source>
</evidence>
<comment type="caution">
    <text evidence="13">The sequence shown here is derived from an EMBL/GenBank/DDBJ whole genome shotgun (WGS) entry which is preliminary data.</text>
</comment>
<comment type="similarity">
    <text evidence="2">Belongs to the dynein intermediate chain family.</text>
</comment>
<evidence type="ECO:0000256" key="12">
    <source>
        <dbReference type="SAM" id="MobiDB-lite"/>
    </source>
</evidence>
<dbReference type="Gene3D" id="2.130.10.10">
    <property type="entry name" value="YVTN repeat-like/Quinoprotein amine dehydrogenase"/>
    <property type="match status" value="2"/>
</dbReference>
<keyword evidence="10" id="KW-0966">Cell projection</keyword>
<keyword evidence="8" id="KW-0505">Motor protein</keyword>
<evidence type="ECO:0000256" key="10">
    <source>
        <dbReference type="ARBA" id="ARBA00023273"/>
    </source>
</evidence>
<gene>
    <name evidence="13" type="ORF">Pmani_023030</name>
</gene>
<dbReference type="GO" id="GO:0005874">
    <property type="term" value="C:microtubule"/>
    <property type="evidence" value="ECO:0007669"/>
    <property type="project" value="UniProtKB-KW"/>
</dbReference>
<dbReference type="PANTHER" id="PTHR12442">
    <property type="entry name" value="DYNEIN INTERMEDIATE CHAIN"/>
    <property type="match status" value="1"/>
</dbReference>
<dbReference type="GO" id="GO:0036158">
    <property type="term" value="P:outer dynein arm assembly"/>
    <property type="evidence" value="ECO:0007669"/>
    <property type="project" value="TreeGrafter"/>
</dbReference>
<evidence type="ECO:0000313" key="14">
    <source>
        <dbReference type="Proteomes" id="UP001292094"/>
    </source>
</evidence>
<keyword evidence="14" id="KW-1185">Reference proteome</keyword>
<dbReference type="GO" id="GO:0045503">
    <property type="term" value="F:dynein light chain binding"/>
    <property type="evidence" value="ECO:0007669"/>
    <property type="project" value="TreeGrafter"/>
</dbReference>
<dbReference type="Pfam" id="PF00400">
    <property type="entry name" value="WD40"/>
    <property type="match status" value="2"/>
</dbReference>
<evidence type="ECO:0000256" key="8">
    <source>
        <dbReference type="ARBA" id="ARBA00023175"/>
    </source>
</evidence>
<dbReference type="EMBL" id="JAWZYT010002337">
    <property type="protein sequence ID" value="KAK4305065.1"/>
    <property type="molecule type" value="Genomic_DNA"/>
</dbReference>
<dbReference type="Proteomes" id="UP001292094">
    <property type="component" value="Unassembled WGS sequence"/>
</dbReference>
<dbReference type="PROSITE" id="PS50082">
    <property type="entry name" value="WD_REPEATS_2"/>
    <property type="match status" value="1"/>
</dbReference>
<evidence type="ECO:0008006" key="15">
    <source>
        <dbReference type="Google" id="ProtNLM"/>
    </source>
</evidence>
<feature type="compositionally biased region" description="Acidic residues" evidence="12">
    <location>
        <begin position="144"/>
        <end position="153"/>
    </location>
</feature>
<dbReference type="InterPro" id="IPR050687">
    <property type="entry name" value="Dynein_IC"/>
</dbReference>
<dbReference type="GO" id="GO:0045504">
    <property type="term" value="F:dynein heavy chain binding"/>
    <property type="evidence" value="ECO:0007669"/>
    <property type="project" value="TreeGrafter"/>
</dbReference>
<dbReference type="InterPro" id="IPR001680">
    <property type="entry name" value="WD40_rpt"/>
</dbReference>
<keyword evidence="9" id="KW-0206">Cytoskeleton</keyword>
<dbReference type="PROSITE" id="PS50294">
    <property type="entry name" value="WD_REPEATS_REGION"/>
    <property type="match status" value="1"/>
</dbReference>
<evidence type="ECO:0000256" key="7">
    <source>
        <dbReference type="ARBA" id="ARBA00023017"/>
    </source>
</evidence>
<evidence type="ECO:0000256" key="2">
    <source>
        <dbReference type="ARBA" id="ARBA00011059"/>
    </source>
</evidence>